<dbReference type="SUPFAM" id="SSF51069">
    <property type="entry name" value="Carbonic anhydrase"/>
    <property type="match status" value="1"/>
</dbReference>
<comment type="function">
    <text evidence="6">Reversible hydration of carbon dioxide.</text>
</comment>
<dbReference type="InterPro" id="IPR001148">
    <property type="entry name" value="CA_dom"/>
</dbReference>
<keyword evidence="4 6" id="KW-0862">Zinc</keyword>
<gene>
    <name evidence="8" type="ORF">KC19_1G203100</name>
</gene>
<dbReference type="PROSITE" id="PS51144">
    <property type="entry name" value="ALPHA_CA_2"/>
    <property type="match status" value="1"/>
</dbReference>
<dbReference type="AlphaFoldDB" id="A0A8T0J7C6"/>
<dbReference type="InterPro" id="IPR036398">
    <property type="entry name" value="CA_dom_sf"/>
</dbReference>
<dbReference type="SMART" id="SM01057">
    <property type="entry name" value="Carb_anhydrase"/>
    <property type="match status" value="1"/>
</dbReference>
<evidence type="ECO:0000313" key="8">
    <source>
        <dbReference type="EMBL" id="KAG0591800.1"/>
    </source>
</evidence>
<evidence type="ECO:0000256" key="5">
    <source>
        <dbReference type="ARBA" id="ARBA00023239"/>
    </source>
</evidence>
<sequence>MKKATAIHLAYAIAATHFVCTAVAMAQHHQFYAAAGPRVIIPERPLPLIPGPGGSWSPSSQPYENLLVSTPQEQASSVLFDYTDGPNGPDHWGELNADWSLCKSGAQQSPLAITPTLMITDSTLGDLKANYTSKPVNATISHDGLNLKVDVPSSAGELKIYNVTYRPASFHFHRPSEHRILNYSFPLELHLVHKSEDDRMAVIAWLFVPGSTNNSFLAQFLDELPSHKKPYANLEISPINLPTLEPNYGRYRGSLTTPPCSETVIWTVMLWNFPSVSDYQLKQLKSAMPRKNARPSFPSRGRKFRINHTPNWTLMKQAFKDNTY</sequence>
<comment type="catalytic activity">
    <reaction evidence="6">
        <text>hydrogencarbonate + H(+) = CO2 + H2O</text>
        <dbReference type="Rhea" id="RHEA:10748"/>
        <dbReference type="ChEBI" id="CHEBI:15377"/>
        <dbReference type="ChEBI" id="CHEBI:15378"/>
        <dbReference type="ChEBI" id="CHEBI:16526"/>
        <dbReference type="ChEBI" id="CHEBI:17544"/>
        <dbReference type="EC" id="4.2.1.1"/>
    </reaction>
</comment>
<feature type="chain" id="PRO_5035961712" description="Carbonic anhydrase" evidence="6">
    <location>
        <begin position="27"/>
        <end position="324"/>
    </location>
</feature>
<keyword evidence="5 6" id="KW-0456">Lyase</keyword>
<protein>
    <recommendedName>
        <fullName evidence="2 6">Carbonic anhydrase</fullName>
        <ecNumber evidence="2 6">4.2.1.1</ecNumber>
    </recommendedName>
</protein>
<reference evidence="8" key="1">
    <citation type="submission" date="2020-06" db="EMBL/GenBank/DDBJ databases">
        <title>WGS assembly of Ceratodon purpureus strain R40.</title>
        <authorList>
            <person name="Carey S.B."/>
            <person name="Jenkins J."/>
            <person name="Shu S."/>
            <person name="Lovell J.T."/>
            <person name="Sreedasyam A."/>
            <person name="Maumus F."/>
            <person name="Tiley G.P."/>
            <person name="Fernandez-Pozo N."/>
            <person name="Barry K."/>
            <person name="Chen C."/>
            <person name="Wang M."/>
            <person name="Lipzen A."/>
            <person name="Daum C."/>
            <person name="Saski C.A."/>
            <person name="Payton A.C."/>
            <person name="Mcbreen J.C."/>
            <person name="Conrad R.E."/>
            <person name="Kollar L.M."/>
            <person name="Olsson S."/>
            <person name="Huttunen S."/>
            <person name="Landis J.B."/>
            <person name="Wickett N.J."/>
            <person name="Johnson M.G."/>
            <person name="Rensing S.A."/>
            <person name="Grimwood J."/>
            <person name="Schmutz J."/>
            <person name="Mcdaniel S.F."/>
        </authorList>
    </citation>
    <scope>NUCLEOTIDE SEQUENCE</scope>
    <source>
        <strain evidence="8">R40</strain>
    </source>
</reference>
<evidence type="ECO:0000256" key="4">
    <source>
        <dbReference type="ARBA" id="ARBA00022833"/>
    </source>
</evidence>
<comment type="cofactor">
    <cofactor evidence="1 6">
        <name>Zn(2+)</name>
        <dbReference type="ChEBI" id="CHEBI:29105"/>
    </cofactor>
</comment>
<dbReference type="Gene3D" id="3.10.200.10">
    <property type="entry name" value="Alpha carbonic anhydrase"/>
    <property type="match status" value="1"/>
</dbReference>
<feature type="domain" description="Alpha-carbonic anhydrase" evidence="7">
    <location>
        <begin position="78"/>
        <end position="324"/>
    </location>
</feature>
<dbReference type="EC" id="4.2.1.1" evidence="2 6"/>
<name>A0A8T0J7C6_CERPU</name>
<dbReference type="PROSITE" id="PS00162">
    <property type="entry name" value="ALPHA_CA_1"/>
    <property type="match status" value="1"/>
</dbReference>
<evidence type="ECO:0000313" key="9">
    <source>
        <dbReference type="Proteomes" id="UP000822688"/>
    </source>
</evidence>
<feature type="signal peptide" evidence="6">
    <location>
        <begin position="1"/>
        <end position="26"/>
    </location>
</feature>
<evidence type="ECO:0000259" key="7">
    <source>
        <dbReference type="PROSITE" id="PS51144"/>
    </source>
</evidence>
<evidence type="ECO:0000256" key="1">
    <source>
        <dbReference type="ARBA" id="ARBA00001947"/>
    </source>
</evidence>
<keyword evidence="6" id="KW-0732">Signal</keyword>
<keyword evidence="3 6" id="KW-0479">Metal-binding</keyword>
<dbReference type="Proteomes" id="UP000822688">
    <property type="component" value="Chromosome 1"/>
</dbReference>
<dbReference type="PANTHER" id="PTHR18952">
    <property type="entry name" value="CARBONIC ANHYDRASE"/>
    <property type="match status" value="1"/>
</dbReference>
<dbReference type="Pfam" id="PF00194">
    <property type="entry name" value="Carb_anhydrase"/>
    <property type="match status" value="1"/>
</dbReference>
<dbReference type="GO" id="GO:0006730">
    <property type="term" value="P:one-carbon metabolic process"/>
    <property type="evidence" value="ECO:0007669"/>
    <property type="project" value="TreeGrafter"/>
</dbReference>
<dbReference type="CDD" id="cd03124">
    <property type="entry name" value="alpha_CA_prokaryotic_like"/>
    <property type="match status" value="1"/>
</dbReference>
<dbReference type="GO" id="GO:0004089">
    <property type="term" value="F:carbonate dehydratase activity"/>
    <property type="evidence" value="ECO:0007669"/>
    <property type="project" value="UniProtKB-UniRule"/>
</dbReference>
<evidence type="ECO:0000256" key="6">
    <source>
        <dbReference type="RuleBase" id="RU367011"/>
    </source>
</evidence>
<dbReference type="InterPro" id="IPR023561">
    <property type="entry name" value="Carbonic_anhydrase_a-class"/>
</dbReference>
<comment type="caution">
    <text evidence="8">The sequence shown here is derived from an EMBL/GenBank/DDBJ whole genome shotgun (WGS) entry which is preliminary data.</text>
</comment>
<accession>A0A8T0J7C6</accession>
<dbReference type="EMBL" id="CM026421">
    <property type="protein sequence ID" value="KAG0591800.1"/>
    <property type="molecule type" value="Genomic_DNA"/>
</dbReference>
<comment type="similarity">
    <text evidence="6">Belongs to the alpha-carbonic anhydrase family.</text>
</comment>
<dbReference type="PANTHER" id="PTHR18952:SF208">
    <property type="entry name" value="CARBONIC ANHYDRASE XA-RELATED"/>
    <property type="match status" value="1"/>
</dbReference>
<evidence type="ECO:0000256" key="3">
    <source>
        <dbReference type="ARBA" id="ARBA00022723"/>
    </source>
</evidence>
<proteinExistence type="inferred from homology"/>
<dbReference type="InterPro" id="IPR018338">
    <property type="entry name" value="Carbonic_anhydrase_a-class_CS"/>
</dbReference>
<dbReference type="GO" id="GO:0008270">
    <property type="term" value="F:zinc ion binding"/>
    <property type="evidence" value="ECO:0007669"/>
    <property type="project" value="UniProtKB-UniRule"/>
</dbReference>
<dbReference type="InterPro" id="IPR041891">
    <property type="entry name" value="Alpha_CA_prokaryot-like"/>
</dbReference>
<organism evidence="8 9">
    <name type="scientific">Ceratodon purpureus</name>
    <name type="common">Fire moss</name>
    <name type="synonym">Dicranum purpureum</name>
    <dbReference type="NCBI Taxonomy" id="3225"/>
    <lineage>
        <taxon>Eukaryota</taxon>
        <taxon>Viridiplantae</taxon>
        <taxon>Streptophyta</taxon>
        <taxon>Embryophyta</taxon>
        <taxon>Bryophyta</taxon>
        <taxon>Bryophytina</taxon>
        <taxon>Bryopsida</taxon>
        <taxon>Dicranidae</taxon>
        <taxon>Pseudoditrichales</taxon>
        <taxon>Ditrichaceae</taxon>
        <taxon>Ceratodon</taxon>
    </lineage>
</organism>
<evidence type="ECO:0000256" key="2">
    <source>
        <dbReference type="ARBA" id="ARBA00012925"/>
    </source>
</evidence>
<keyword evidence="9" id="KW-1185">Reference proteome</keyword>